<dbReference type="RefSeq" id="WP_158406457.1">
    <property type="nucleotide sequence ID" value="NZ_CP033455.1"/>
</dbReference>
<keyword evidence="3" id="KW-0472">Membrane</keyword>
<protein>
    <submittedName>
        <fullName evidence="4">Uncharacterized protein</fullName>
    </submittedName>
</protein>
<evidence type="ECO:0000313" key="4">
    <source>
        <dbReference type="EMBL" id="QGR03285.1"/>
    </source>
</evidence>
<feature type="transmembrane region" description="Helical" evidence="3">
    <location>
        <begin position="262"/>
        <end position="280"/>
    </location>
</feature>
<gene>
    <name evidence="4" type="ORF">EDL80_01585</name>
</gene>
<keyword evidence="5" id="KW-1185">Reference proteome</keyword>
<keyword evidence="3" id="KW-0812">Transmembrane</keyword>
<evidence type="ECO:0000256" key="1">
    <source>
        <dbReference type="SAM" id="Coils"/>
    </source>
</evidence>
<keyword evidence="1" id="KW-0175">Coiled coil</keyword>
<organism evidence="4 5">
    <name type="scientific">Ehrlichia ruminantium</name>
    <name type="common">heartwater rickettsia</name>
    <name type="synonym">Cowdria ruminantium</name>
    <dbReference type="NCBI Taxonomy" id="779"/>
    <lineage>
        <taxon>Bacteria</taxon>
        <taxon>Pseudomonadati</taxon>
        <taxon>Pseudomonadota</taxon>
        <taxon>Alphaproteobacteria</taxon>
        <taxon>Rickettsiales</taxon>
        <taxon>Anaplasmataceae</taxon>
        <taxon>Ehrlichia</taxon>
    </lineage>
</organism>
<keyword evidence="3" id="KW-1133">Transmembrane helix</keyword>
<reference evidence="4 5" key="1">
    <citation type="submission" date="2018-10" db="EMBL/GenBank/DDBJ databases">
        <title>Propagation and draft genome sequences of three atypical Erhlichia ruminantium isolates.</title>
        <authorList>
            <person name="Liebenberg J."/>
            <person name="Steyn H."/>
            <person name="Josemans A."/>
            <person name="Zweygarth E."/>
        </authorList>
    </citation>
    <scope>NUCLEOTIDE SEQUENCE [LARGE SCALE GENOMIC DNA]</scope>
    <source>
        <strain evidence="4 5">Omatjenne</strain>
    </source>
</reference>
<feature type="coiled-coil region" evidence="1">
    <location>
        <begin position="24"/>
        <end position="51"/>
    </location>
</feature>
<feature type="region of interest" description="Disordered" evidence="2">
    <location>
        <begin position="301"/>
        <end position="336"/>
    </location>
</feature>
<proteinExistence type="predicted"/>
<name>A0AAE6QA10_EHRRU</name>
<feature type="compositionally biased region" description="Polar residues" evidence="2">
    <location>
        <begin position="301"/>
        <end position="311"/>
    </location>
</feature>
<evidence type="ECO:0000256" key="2">
    <source>
        <dbReference type="SAM" id="MobiDB-lite"/>
    </source>
</evidence>
<dbReference type="AlphaFoldDB" id="A0AAE6QA10"/>
<accession>A0AAE6QA10</accession>
<feature type="compositionally biased region" description="Polar residues" evidence="2">
    <location>
        <begin position="321"/>
        <end position="336"/>
    </location>
</feature>
<evidence type="ECO:0000256" key="3">
    <source>
        <dbReference type="SAM" id="Phobius"/>
    </source>
</evidence>
<dbReference type="EMBL" id="CP033455">
    <property type="protein sequence ID" value="QGR03285.1"/>
    <property type="molecule type" value="Genomic_DNA"/>
</dbReference>
<feature type="transmembrane region" description="Helical" evidence="3">
    <location>
        <begin position="232"/>
        <end position="256"/>
    </location>
</feature>
<sequence length="336" mass="37843">MFYTERDIKSIYSSAGSPSIEYILSLMNQSNDHLMQRQEELKNQFTEHQKAKLAERGKSNEEIQQYLSHPNFSRDIELHSQQMLKNEIVNTLHNDAHIGDKVKILTRCIRKLPENKKLLILKGIYRLAFLNEMNQTMQDMSDQDFEAFVKVVIVCSHLKSDTTALQKQAKLEEAIAAHKHATSSGCSLEDVARELEKATGIDINNPLSSIKKKLNFGKKTEAKQHLESLDEILISSSVSPILTCSFFLLTALTLSMPGLGGALLPVFTIGVVGKSVYGIITHDKYKEGTIHCPFPESMTYQPLTPEGSKNYTAMLEEQKSRQTSTKHPQDTSSKQK</sequence>
<dbReference type="Proteomes" id="UP000422822">
    <property type="component" value="Chromosome"/>
</dbReference>
<evidence type="ECO:0000313" key="5">
    <source>
        <dbReference type="Proteomes" id="UP000422822"/>
    </source>
</evidence>